<dbReference type="AlphaFoldDB" id="A0A0G4E950"/>
<keyword evidence="1" id="KW-0175">Coiled coil</keyword>
<feature type="region of interest" description="Disordered" evidence="2">
    <location>
        <begin position="37"/>
        <end position="72"/>
    </location>
</feature>
<dbReference type="Proteomes" id="UP000041254">
    <property type="component" value="Unassembled WGS sequence"/>
</dbReference>
<evidence type="ECO:0000313" key="4">
    <source>
        <dbReference type="Proteomes" id="UP000041254"/>
    </source>
</evidence>
<organism evidence="3 4">
    <name type="scientific">Vitrella brassicaformis (strain CCMP3155)</name>
    <dbReference type="NCBI Taxonomy" id="1169540"/>
    <lineage>
        <taxon>Eukaryota</taxon>
        <taxon>Sar</taxon>
        <taxon>Alveolata</taxon>
        <taxon>Colpodellida</taxon>
        <taxon>Vitrellaceae</taxon>
        <taxon>Vitrella</taxon>
    </lineage>
</organism>
<evidence type="ECO:0000256" key="2">
    <source>
        <dbReference type="SAM" id="MobiDB-lite"/>
    </source>
</evidence>
<evidence type="ECO:0000313" key="3">
    <source>
        <dbReference type="EMBL" id="CEL92446.1"/>
    </source>
</evidence>
<dbReference type="EMBL" id="CDMY01000077">
    <property type="protein sequence ID" value="CEL92446.1"/>
    <property type="molecule type" value="Genomic_DNA"/>
</dbReference>
<keyword evidence="4" id="KW-1185">Reference proteome</keyword>
<dbReference type="PhylomeDB" id="A0A0G4E950"/>
<proteinExistence type="predicted"/>
<reference evidence="3 4" key="1">
    <citation type="submission" date="2014-11" db="EMBL/GenBank/DDBJ databases">
        <authorList>
            <person name="Zhu J."/>
            <person name="Qi W."/>
            <person name="Song R."/>
        </authorList>
    </citation>
    <scope>NUCLEOTIDE SEQUENCE [LARGE SCALE GENOMIC DNA]</scope>
</reference>
<name>A0A0G4E950_VITBC</name>
<sequence length="417" mass="46750">MPSAAHAPIAMRPPVLPSMPPLAPSLPSLPPFAPFYRPPRPALPPQPMRAQPIPQWAPTASGHGEGRATSSARGKERARCSYCCLHFVFVDIVERERWQREPQHLRDESVEIAACEAAIDAALASSPLCRPAASSDTPLAAPAAAPAAARCESDQVETPLRAELEQLKAEYERVQQSAALFEDNYSTISEFWAEAQQELDAARQRVAQLQEQLKDAQQGWQKAERAREALMFWHRPGRRWGWMPRTYWEDEDDDEDDSRSDVTEVGISELQQEIDRLLRERNALVKQSQQREVDSMQQQQQPHEMLDDASDITVVAVGAGAKLEDEKASLAREVEFLQGEYNAQSDFLMLLKSSLDRMMLQINELQQDKDGMSEELAEMETHSAPVCNIADVEVRFDLVAPTQEGDHAPGTHREDVL</sequence>
<feature type="compositionally biased region" description="Pro residues" evidence="2">
    <location>
        <begin position="37"/>
        <end position="47"/>
    </location>
</feature>
<feature type="coiled-coil region" evidence="1">
    <location>
        <begin position="164"/>
        <end position="226"/>
    </location>
</feature>
<dbReference type="VEuPathDB" id="CryptoDB:Vbra_3552"/>
<dbReference type="InParanoid" id="A0A0G4E950"/>
<protein>
    <submittedName>
        <fullName evidence="3">Uncharacterized protein</fullName>
    </submittedName>
</protein>
<accession>A0A0G4E950</accession>
<feature type="coiled-coil region" evidence="1">
    <location>
        <begin position="320"/>
        <end position="382"/>
    </location>
</feature>
<gene>
    <name evidence="3" type="ORF">Vbra_3552</name>
</gene>
<evidence type="ECO:0000256" key="1">
    <source>
        <dbReference type="SAM" id="Coils"/>
    </source>
</evidence>